<sequence>MELENKEEDFTLVIDEEEEEEESSSSCASSQFKLCRICHEEEEESSAGMESPCACSGSLKFAHRGCIQRWCNERGSSVCEICLQKFEPGYTVPPKLALLDIDVTIRGSLEATSLNYESENTELIAEESDTEYPECSPPSDRTTTFRSLALIFMVLLLCKHLIDVIMTGEGHYPFALITVSYFSKGSWNSVAVIFDIENYISHPKEAMAASASSSD</sequence>
<dbReference type="CDD" id="cd16495">
    <property type="entry name" value="RING_CH-C4HC3_MARCH"/>
    <property type="match status" value="1"/>
</dbReference>
<dbReference type="Pfam" id="PF12428">
    <property type="entry name" value="DUF3675"/>
    <property type="match status" value="1"/>
</dbReference>
<evidence type="ECO:0000256" key="3">
    <source>
        <dbReference type="ARBA" id="ARBA00022833"/>
    </source>
</evidence>
<dbReference type="FunFam" id="3.30.40.10:FF:000318">
    <property type="entry name" value="E3 ubiquitin-protein ligase MARCH4"/>
    <property type="match status" value="1"/>
</dbReference>
<evidence type="ECO:0000313" key="7">
    <source>
        <dbReference type="Proteomes" id="UP000243459"/>
    </source>
</evidence>
<evidence type="ECO:0000256" key="2">
    <source>
        <dbReference type="ARBA" id="ARBA00022771"/>
    </source>
</evidence>
<feature type="compositionally biased region" description="Acidic residues" evidence="4">
    <location>
        <begin position="14"/>
        <end position="23"/>
    </location>
</feature>
<dbReference type="SMART" id="SM00744">
    <property type="entry name" value="RINGv"/>
    <property type="match status" value="1"/>
</dbReference>
<keyword evidence="1" id="KW-0479">Metal-binding</keyword>
<gene>
    <name evidence="6" type="ORF">A4U43_C05F1500</name>
</gene>
<dbReference type="PANTHER" id="PTHR23012">
    <property type="entry name" value="RING/FYVE/PHD ZINC FINGER DOMAIN-CONTAINING"/>
    <property type="match status" value="1"/>
</dbReference>
<protein>
    <recommendedName>
        <fullName evidence="5">RING-CH-type domain-containing protein</fullName>
    </recommendedName>
</protein>
<dbReference type="GO" id="GO:0016020">
    <property type="term" value="C:membrane"/>
    <property type="evidence" value="ECO:0007669"/>
    <property type="project" value="TreeGrafter"/>
</dbReference>
<dbReference type="EMBL" id="CM007385">
    <property type="protein sequence ID" value="ONK67579.1"/>
    <property type="molecule type" value="Genomic_DNA"/>
</dbReference>
<proteinExistence type="predicted"/>
<keyword evidence="7" id="KW-1185">Reference proteome</keyword>
<dbReference type="Pfam" id="PF12906">
    <property type="entry name" value="RINGv"/>
    <property type="match status" value="1"/>
</dbReference>
<organism evidence="6 7">
    <name type="scientific">Asparagus officinalis</name>
    <name type="common">Garden asparagus</name>
    <dbReference type="NCBI Taxonomy" id="4686"/>
    <lineage>
        <taxon>Eukaryota</taxon>
        <taxon>Viridiplantae</taxon>
        <taxon>Streptophyta</taxon>
        <taxon>Embryophyta</taxon>
        <taxon>Tracheophyta</taxon>
        <taxon>Spermatophyta</taxon>
        <taxon>Magnoliopsida</taxon>
        <taxon>Liliopsida</taxon>
        <taxon>Asparagales</taxon>
        <taxon>Asparagaceae</taxon>
        <taxon>Asparagoideae</taxon>
        <taxon>Asparagus</taxon>
    </lineage>
</organism>
<dbReference type="Gramene" id="ONK67579">
    <property type="protein sequence ID" value="ONK67579"/>
    <property type="gene ID" value="A4U43_C05F1500"/>
</dbReference>
<dbReference type="InterPro" id="IPR011016">
    <property type="entry name" value="Znf_RING-CH"/>
</dbReference>
<feature type="region of interest" description="Disordered" evidence="4">
    <location>
        <begin position="1"/>
        <end position="29"/>
    </location>
</feature>
<dbReference type="GO" id="GO:0008270">
    <property type="term" value="F:zinc ion binding"/>
    <property type="evidence" value="ECO:0007669"/>
    <property type="project" value="UniProtKB-KW"/>
</dbReference>
<dbReference type="Gene3D" id="3.30.40.10">
    <property type="entry name" value="Zinc/RING finger domain, C3HC4 (zinc finger)"/>
    <property type="match status" value="1"/>
</dbReference>
<keyword evidence="3" id="KW-0862">Zinc</keyword>
<dbReference type="PANTHER" id="PTHR23012:SF180">
    <property type="entry name" value="RING_FYVE_PHD ZINC FINGER SUPERFAMILY PROTEIN"/>
    <property type="match status" value="1"/>
</dbReference>
<dbReference type="SUPFAM" id="SSF57850">
    <property type="entry name" value="RING/U-box"/>
    <property type="match status" value="1"/>
</dbReference>
<dbReference type="AlphaFoldDB" id="A0A5P1ESA2"/>
<dbReference type="InterPro" id="IPR022143">
    <property type="entry name" value="DUF3675"/>
</dbReference>
<reference evidence="7" key="1">
    <citation type="journal article" date="2017" name="Nat. Commun.">
        <title>The asparagus genome sheds light on the origin and evolution of a young Y chromosome.</title>
        <authorList>
            <person name="Harkess A."/>
            <person name="Zhou J."/>
            <person name="Xu C."/>
            <person name="Bowers J.E."/>
            <person name="Van der Hulst R."/>
            <person name="Ayyampalayam S."/>
            <person name="Mercati F."/>
            <person name="Riccardi P."/>
            <person name="McKain M.R."/>
            <person name="Kakrana A."/>
            <person name="Tang H."/>
            <person name="Ray J."/>
            <person name="Groenendijk J."/>
            <person name="Arikit S."/>
            <person name="Mathioni S.M."/>
            <person name="Nakano M."/>
            <person name="Shan H."/>
            <person name="Telgmann-Rauber A."/>
            <person name="Kanno A."/>
            <person name="Yue Z."/>
            <person name="Chen H."/>
            <person name="Li W."/>
            <person name="Chen Y."/>
            <person name="Xu X."/>
            <person name="Zhang Y."/>
            <person name="Luo S."/>
            <person name="Chen H."/>
            <person name="Gao J."/>
            <person name="Mao Z."/>
            <person name="Pires J.C."/>
            <person name="Luo M."/>
            <person name="Kudrna D."/>
            <person name="Wing R.A."/>
            <person name="Meyers B.C."/>
            <person name="Yi K."/>
            <person name="Kong H."/>
            <person name="Lavrijsen P."/>
            <person name="Sunseri F."/>
            <person name="Falavigna A."/>
            <person name="Ye Y."/>
            <person name="Leebens-Mack J.H."/>
            <person name="Chen G."/>
        </authorList>
    </citation>
    <scope>NUCLEOTIDE SEQUENCE [LARGE SCALE GENOMIC DNA]</scope>
    <source>
        <strain evidence="7">cv. DH0086</strain>
    </source>
</reference>
<dbReference type="InterPro" id="IPR013083">
    <property type="entry name" value="Znf_RING/FYVE/PHD"/>
</dbReference>
<accession>A0A5P1ESA2</accession>
<dbReference type="Proteomes" id="UP000243459">
    <property type="component" value="Chromosome 5"/>
</dbReference>
<dbReference type="GO" id="GO:0016567">
    <property type="term" value="P:protein ubiquitination"/>
    <property type="evidence" value="ECO:0007669"/>
    <property type="project" value="TreeGrafter"/>
</dbReference>
<keyword evidence="2" id="KW-0863">Zinc-finger</keyword>
<evidence type="ECO:0000256" key="4">
    <source>
        <dbReference type="SAM" id="MobiDB-lite"/>
    </source>
</evidence>
<dbReference type="OMA" id="IENYISH"/>
<dbReference type="GO" id="GO:0004842">
    <property type="term" value="F:ubiquitin-protein transferase activity"/>
    <property type="evidence" value="ECO:0007669"/>
    <property type="project" value="TreeGrafter"/>
</dbReference>
<feature type="domain" description="RING-CH-type" evidence="5">
    <location>
        <begin position="27"/>
        <end position="89"/>
    </location>
</feature>
<dbReference type="InterPro" id="IPR033275">
    <property type="entry name" value="MARCH-like"/>
</dbReference>
<dbReference type="PROSITE" id="PS51292">
    <property type="entry name" value="ZF_RING_CH"/>
    <property type="match status" value="1"/>
</dbReference>
<evidence type="ECO:0000259" key="5">
    <source>
        <dbReference type="PROSITE" id="PS51292"/>
    </source>
</evidence>
<name>A0A5P1ESA2_ASPOF</name>
<evidence type="ECO:0000256" key="1">
    <source>
        <dbReference type="ARBA" id="ARBA00022723"/>
    </source>
</evidence>
<evidence type="ECO:0000313" key="6">
    <source>
        <dbReference type="EMBL" id="ONK67579.1"/>
    </source>
</evidence>